<organism evidence="3 4">
    <name type="scientific">Plantactinospora solaniradicis</name>
    <dbReference type="NCBI Taxonomy" id="1723736"/>
    <lineage>
        <taxon>Bacteria</taxon>
        <taxon>Bacillati</taxon>
        <taxon>Actinomycetota</taxon>
        <taxon>Actinomycetes</taxon>
        <taxon>Micromonosporales</taxon>
        <taxon>Micromonosporaceae</taxon>
        <taxon>Plantactinospora</taxon>
    </lineage>
</organism>
<evidence type="ECO:0000313" key="3">
    <source>
        <dbReference type="EMBL" id="MFC6020149.1"/>
    </source>
</evidence>
<evidence type="ECO:0000259" key="2">
    <source>
        <dbReference type="SMART" id="SM00470"/>
    </source>
</evidence>
<evidence type="ECO:0000313" key="4">
    <source>
        <dbReference type="Proteomes" id="UP001596203"/>
    </source>
</evidence>
<gene>
    <name evidence="3" type="ORF">ACFP2T_28645</name>
</gene>
<accession>A0ABW1KH65</accession>
<dbReference type="Proteomes" id="UP001596203">
    <property type="component" value="Unassembled WGS sequence"/>
</dbReference>
<dbReference type="InterPro" id="IPR003115">
    <property type="entry name" value="ParB_N"/>
</dbReference>
<dbReference type="InterPro" id="IPR036086">
    <property type="entry name" value="ParB/Sulfiredoxin_sf"/>
</dbReference>
<proteinExistence type="predicted"/>
<dbReference type="SMART" id="SM00470">
    <property type="entry name" value="ParB"/>
    <property type="match status" value="1"/>
</dbReference>
<sequence>MDDRLGRGVVQRAARSRAVGSSEDEGINQQPVVQVEVGSLTTADSPRLSGENPEHLEALAAAQSPLPPIIVHRPSMRVIDGVHRLKVAIRRGEETIAVRFFDGDEAEAFVLAVRLNVTHGLPLALADRKRAAERIITSHPVWSDRKVASVTGISPGTVADVRKRVTGGAPGAGIRVGQDGRVRPLDGSAGRRLAGQLMSENPHLSLRQVARAAAISPETARDVRNRLRNGEDPIPRRRRKPLAATGEPVVDRRGDLDSLAILRPPARPQREPVLDRATTLNRLKADPALRYSETGRNLLRLLTLHTLWTEEWEAIINNLPPHCTGVVAGLAGQFADLWTEFATRATRNIAKVG</sequence>
<protein>
    <submittedName>
        <fullName evidence="3">ParB N-terminal domain-containing protein</fullName>
    </submittedName>
</protein>
<evidence type="ECO:0000256" key="1">
    <source>
        <dbReference type="SAM" id="MobiDB-lite"/>
    </source>
</evidence>
<dbReference type="EMBL" id="JBHSPR010000029">
    <property type="protein sequence ID" value="MFC6020149.1"/>
    <property type="molecule type" value="Genomic_DNA"/>
</dbReference>
<dbReference type="RefSeq" id="WP_377426964.1">
    <property type="nucleotide sequence ID" value="NZ_JBHSPR010000029.1"/>
</dbReference>
<feature type="region of interest" description="Disordered" evidence="1">
    <location>
        <begin position="1"/>
        <end position="30"/>
    </location>
</feature>
<keyword evidence="4" id="KW-1185">Reference proteome</keyword>
<reference evidence="4" key="1">
    <citation type="journal article" date="2019" name="Int. J. Syst. Evol. Microbiol.">
        <title>The Global Catalogue of Microorganisms (GCM) 10K type strain sequencing project: providing services to taxonomists for standard genome sequencing and annotation.</title>
        <authorList>
            <consortium name="The Broad Institute Genomics Platform"/>
            <consortium name="The Broad Institute Genome Sequencing Center for Infectious Disease"/>
            <person name="Wu L."/>
            <person name="Ma J."/>
        </authorList>
    </citation>
    <scope>NUCLEOTIDE SEQUENCE [LARGE SCALE GENOMIC DNA]</scope>
    <source>
        <strain evidence="4">ZS-35-S2</strain>
    </source>
</reference>
<feature type="domain" description="ParB-like N-terminal" evidence="2">
    <location>
        <begin position="33"/>
        <end position="117"/>
    </location>
</feature>
<dbReference type="SUPFAM" id="SSF110849">
    <property type="entry name" value="ParB/Sulfiredoxin"/>
    <property type="match status" value="1"/>
</dbReference>
<comment type="caution">
    <text evidence="3">The sequence shown here is derived from an EMBL/GenBank/DDBJ whole genome shotgun (WGS) entry which is preliminary data.</text>
</comment>
<name>A0ABW1KH65_9ACTN</name>